<protein>
    <submittedName>
        <fullName evidence="4">Type 4 prepilin-like proteins leader peptide-processing enzyme</fullName>
    </submittedName>
</protein>
<dbReference type="STRING" id="187979.ERS852385_00465"/>
<dbReference type="InterPro" id="IPR050882">
    <property type="entry name" value="Prepilin_peptidase/N-MTase"/>
</dbReference>
<dbReference type="PANTHER" id="PTHR30487">
    <property type="entry name" value="TYPE 4 PREPILIN-LIKE PROTEINS LEADER PEPTIDE-PROCESSING ENZYME"/>
    <property type="match status" value="1"/>
</dbReference>
<sequence>MAKQLSLQVCIIIMMILFLMFAGLSLVDMECLAMARGGLFCVFLLAMAVIDFRTELLPDKGNLYLAALGLVMAAIVGSLRDALLGALLGAALLFALRTLSRGGIGLGDVKYAAAFGIWLGWQGTLLALMLAFALGACLALVLLGIGRLGRRDRLAFGPFLSAGAYLSYIGSAAFWSAYEVLL</sequence>
<feature type="domain" description="Prepilin type IV endopeptidase peptidase" evidence="3">
    <location>
        <begin position="39"/>
        <end position="140"/>
    </location>
</feature>
<gene>
    <name evidence="4" type="primary">gspO</name>
    <name evidence="4" type="ORF">ERS852385_00465</name>
</gene>
<proteinExistence type="inferred from homology"/>
<dbReference type="Gene3D" id="1.20.120.1220">
    <property type="match status" value="1"/>
</dbReference>
<accession>A0A173WY09</accession>
<dbReference type="EMBL" id="CYYU01000001">
    <property type="protein sequence ID" value="CUN44469.1"/>
    <property type="molecule type" value="Genomic_DNA"/>
</dbReference>
<evidence type="ECO:0000259" key="3">
    <source>
        <dbReference type="Pfam" id="PF01478"/>
    </source>
</evidence>
<dbReference type="OrthoDB" id="9789291at2"/>
<dbReference type="Pfam" id="PF01478">
    <property type="entry name" value="Peptidase_A24"/>
    <property type="match status" value="1"/>
</dbReference>
<evidence type="ECO:0000256" key="2">
    <source>
        <dbReference type="SAM" id="Phobius"/>
    </source>
</evidence>
<keyword evidence="2" id="KW-1133">Transmembrane helix</keyword>
<dbReference type="Proteomes" id="UP000095546">
    <property type="component" value="Unassembled WGS sequence"/>
</dbReference>
<comment type="similarity">
    <text evidence="1">Belongs to the peptidase A24 family.</text>
</comment>
<dbReference type="InterPro" id="IPR000045">
    <property type="entry name" value="Prepilin_IV_endopep_pep"/>
</dbReference>
<evidence type="ECO:0000313" key="4">
    <source>
        <dbReference type="EMBL" id="CUN44469.1"/>
    </source>
</evidence>
<dbReference type="GO" id="GO:0004190">
    <property type="term" value="F:aspartic-type endopeptidase activity"/>
    <property type="evidence" value="ECO:0007669"/>
    <property type="project" value="InterPro"/>
</dbReference>
<evidence type="ECO:0000256" key="1">
    <source>
        <dbReference type="ARBA" id="ARBA00005801"/>
    </source>
</evidence>
<dbReference type="RefSeq" id="WP_055160218.1">
    <property type="nucleotide sequence ID" value="NZ_CABIWZ010000001.1"/>
</dbReference>
<dbReference type="GO" id="GO:0006465">
    <property type="term" value="P:signal peptide processing"/>
    <property type="evidence" value="ECO:0007669"/>
    <property type="project" value="TreeGrafter"/>
</dbReference>
<feature type="transmembrane region" description="Helical" evidence="2">
    <location>
        <begin position="115"/>
        <end position="143"/>
    </location>
</feature>
<feature type="transmembrane region" description="Helical" evidence="2">
    <location>
        <begin position="7"/>
        <end position="27"/>
    </location>
</feature>
<feature type="transmembrane region" description="Helical" evidence="2">
    <location>
        <begin position="155"/>
        <end position="178"/>
    </location>
</feature>
<organism evidence="4 5">
    <name type="scientific">Mitsuokella jalaludinii</name>
    <dbReference type="NCBI Taxonomy" id="187979"/>
    <lineage>
        <taxon>Bacteria</taxon>
        <taxon>Bacillati</taxon>
        <taxon>Bacillota</taxon>
        <taxon>Negativicutes</taxon>
        <taxon>Selenomonadales</taxon>
        <taxon>Selenomonadaceae</taxon>
        <taxon>Mitsuokella</taxon>
    </lineage>
</organism>
<keyword evidence="2" id="KW-0812">Transmembrane</keyword>
<dbReference type="GO" id="GO:0005886">
    <property type="term" value="C:plasma membrane"/>
    <property type="evidence" value="ECO:0007669"/>
    <property type="project" value="TreeGrafter"/>
</dbReference>
<feature type="transmembrane region" description="Helical" evidence="2">
    <location>
        <begin position="64"/>
        <end position="95"/>
    </location>
</feature>
<dbReference type="PANTHER" id="PTHR30487:SF0">
    <property type="entry name" value="PREPILIN LEADER PEPTIDASE_N-METHYLTRANSFERASE-RELATED"/>
    <property type="match status" value="1"/>
</dbReference>
<feature type="transmembrane region" description="Helical" evidence="2">
    <location>
        <begin position="33"/>
        <end position="52"/>
    </location>
</feature>
<name>A0A173WY09_9FIRM</name>
<keyword evidence="2" id="KW-0472">Membrane</keyword>
<dbReference type="eggNOG" id="COG1989">
    <property type="taxonomic scope" value="Bacteria"/>
</dbReference>
<dbReference type="AlphaFoldDB" id="A0A173WY09"/>
<reference evidence="4 5" key="1">
    <citation type="submission" date="2015-09" db="EMBL/GenBank/DDBJ databases">
        <authorList>
            <consortium name="Pathogen Informatics"/>
        </authorList>
    </citation>
    <scope>NUCLEOTIDE SEQUENCE [LARGE SCALE GENOMIC DNA]</scope>
    <source>
        <strain evidence="4 5">2789STDY5608828</strain>
    </source>
</reference>
<keyword evidence="5" id="KW-1185">Reference proteome</keyword>
<evidence type="ECO:0000313" key="5">
    <source>
        <dbReference type="Proteomes" id="UP000095546"/>
    </source>
</evidence>